<dbReference type="SUPFAM" id="SSF49764">
    <property type="entry name" value="HSP20-like chaperones"/>
    <property type="match status" value="1"/>
</dbReference>
<name>A0A6A2ZAQ8_HIBSY</name>
<keyword evidence="1 5" id="KW-0346">Stress response</keyword>
<dbReference type="EMBL" id="VEPZ02001184">
    <property type="protein sequence ID" value="KAE8688636.1"/>
    <property type="molecule type" value="Genomic_DNA"/>
</dbReference>
<dbReference type="AlphaFoldDB" id="A0A6A2ZAQ8"/>
<protein>
    <submittedName>
        <fullName evidence="5">17.4 kDa class III heat shock protein</fullName>
    </submittedName>
</protein>
<dbReference type="Gene3D" id="2.60.40.790">
    <property type="match status" value="1"/>
</dbReference>
<dbReference type="InterPro" id="IPR002068">
    <property type="entry name" value="A-crystallin/Hsp20_dom"/>
</dbReference>
<dbReference type="PROSITE" id="PS01031">
    <property type="entry name" value="SHSP"/>
    <property type="match status" value="1"/>
</dbReference>
<accession>A0A6A2ZAQ8</accession>
<comment type="caution">
    <text evidence="5">The sequence shown here is derived from an EMBL/GenBank/DDBJ whole genome shotgun (WGS) entry which is preliminary data.</text>
</comment>
<dbReference type="Pfam" id="PF00011">
    <property type="entry name" value="HSP20"/>
    <property type="match status" value="1"/>
</dbReference>
<proteinExistence type="inferred from homology"/>
<dbReference type="InterPro" id="IPR008978">
    <property type="entry name" value="HSP20-like_chaperone"/>
</dbReference>
<dbReference type="InterPro" id="IPR023591">
    <property type="entry name" value="Ribosomal_uS2_flav_dom_sf"/>
</dbReference>
<evidence type="ECO:0000256" key="3">
    <source>
        <dbReference type="RuleBase" id="RU003616"/>
    </source>
</evidence>
<gene>
    <name evidence="5" type="ORF">F3Y22_tig00110962pilonHSYRG00089</name>
</gene>
<feature type="domain" description="SHSP" evidence="4">
    <location>
        <begin position="17"/>
        <end position="132"/>
    </location>
</feature>
<evidence type="ECO:0000256" key="1">
    <source>
        <dbReference type="ARBA" id="ARBA00023016"/>
    </source>
</evidence>
<keyword evidence="6" id="KW-1185">Reference proteome</keyword>
<dbReference type="SUPFAM" id="SSF52313">
    <property type="entry name" value="Ribosomal protein S2"/>
    <property type="match status" value="1"/>
</dbReference>
<dbReference type="PANTHER" id="PTHR11527">
    <property type="entry name" value="HEAT-SHOCK PROTEIN 20 FAMILY MEMBER"/>
    <property type="match status" value="1"/>
</dbReference>
<evidence type="ECO:0000256" key="2">
    <source>
        <dbReference type="PROSITE-ProRule" id="PRU00285"/>
    </source>
</evidence>
<evidence type="ECO:0000313" key="6">
    <source>
        <dbReference type="Proteomes" id="UP000436088"/>
    </source>
</evidence>
<organism evidence="5 6">
    <name type="scientific">Hibiscus syriacus</name>
    <name type="common">Rose of Sharon</name>
    <dbReference type="NCBI Taxonomy" id="106335"/>
    <lineage>
        <taxon>Eukaryota</taxon>
        <taxon>Viridiplantae</taxon>
        <taxon>Streptophyta</taxon>
        <taxon>Embryophyta</taxon>
        <taxon>Tracheophyta</taxon>
        <taxon>Spermatophyta</taxon>
        <taxon>Magnoliopsida</taxon>
        <taxon>eudicotyledons</taxon>
        <taxon>Gunneridae</taxon>
        <taxon>Pentapetalae</taxon>
        <taxon>rosids</taxon>
        <taxon>malvids</taxon>
        <taxon>Malvales</taxon>
        <taxon>Malvaceae</taxon>
        <taxon>Malvoideae</taxon>
        <taxon>Hibiscus</taxon>
    </lineage>
</organism>
<evidence type="ECO:0000259" key="4">
    <source>
        <dbReference type="PROSITE" id="PS01031"/>
    </source>
</evidence>
<reference evidence="5" key="1">
    <citation type="submission" date="2019-09" db="EMBL/GenBank/DDBJ databases">
        <title>Draft genome information of white flower Hibiscus syriacus.</title>
        <authorList>
            <person name="Kim Y.-M."/>
        </authorList>
    </citation>
    <scope>NUCLEOTIDE SEQUENCE [LARGE SCALE GENOMIC DNA]</scope>
    <source>
        <strain evidence="5">YM2019G1</strain>
    </source>
</reference>
<dbReference type="Gene3D" id="3.40.50.10490">
    <property type="entry name" value="Glucose-6-phosphate isomerase like protein, domain 1"/>
    <property type="match status" value="1"/>
</dbReference>
<dbReference type="Proteomes" id="UP000436088">
    <property type="component" value="Unassembled WGS sequence"/>
</dbReference>
<sequence>MEKLMFPSRAQDSLENDNRGFSGIPVDILDTPKEIFLYLDVPELSKLDIQVSVEDESTLVIKSGGKRRRGEVEEEGCKYIRLERKAPQKLMRLPENANVSAIAAKCENGVLTVVVEKLPPPPKPKTVEVLIVIPGGFVVLRRPSVRIFIGNVSGQTNLIMLRIRNCIGLANKTEYMLCAACHSNIPTITFSDFGIPVGYVDLSIPANNKGKPKHWLSLRLLTKLVLQLRRYMRW</sequence>
<evidence type="ECO:0000313" key="5">
    <source>
        <dbReference type="EMBL" id="KAE8688636.1"/>
    </source>
</evidence>
<dbReference type="InterPro" id="IPR031107">
    <property type="entry name" value="Small_HSP"/>
</dbReference>
<comment type="similarity">
    <text evidence="2 3">Belongs to the small heat shock protein (HSP20) family.</text>
</comment>